<dbReference type="NCBIfam" id="TIGR01395">
    <property type="entry name" value="FlgC"/>
    <property type="match status" value="1"/>
</dbReference>
<feature type="domain" description="Flagellar basal body rod protein N-terminal" evidence="7">
    <location>
        <begin position="7"/>
        <end position="35"/>
    </location>
</feature>
<evidence type="ECO:0000259" key="8">
    <source>
        <dbReference type="Pfam" id="PF06429"/>
    </source>
</evidence>
<name>A0A1M7G2J6_9FIRM</name>
<dbReference type="STRING" id="447595.SAMN05660826_00244"/>
<reference evidence="10" key="1">
    <citation type="submission" date="2016-11" db="EMBL/GenBank/DDBJ databases">
        <authorList>
            <person name="Varghese N."/>
            <person name="Submissions S."/>
        </authorList>
    </citation>
    <scope>NUCLEOTIDE SEQUENCE [LARGE SCALE GENOMIC DNA]</scope>
    <source>
        <strain evidence="10">DSM 18802</strain>
    </source>
</reference>
<evidence type="ECO:0000256" key="4">
    <source>
        <dbReference type="ARBA" id="ARBA00023143"/>
    </source>
</evidence>
<dbReference type="GO" id="GO:0071978">
    <property type="term" value="P:bacterial-type flagellum-dependent swarming motility"/>
    <property type="evidence" value="ECO:0007669"/>
    <property type="project" value="TreeGrafter"/>
</dbReference>
<dbReference type="EMBL" id="FRCR01000001">
    <property type="protein sequence ID" value="SHM10385.1"/>
    <property type="molecule type" value="Genomic_DNA"/>
</dbReference>
<dbReference type="PROSITE" id="PS00588">
    <property type="entry name" value="FLAGELLA_BB_ROD"/>
    <property type="match status" value="1"/>
</dbReference>
<sequence length="147" mass="16599">MSMFRAMEISASGLTAQRLRMDVISSNIANVNTTRTEQGGPYRRKRVIFQEKRFEPYFRELFQNKLLNAAGEGVRVVAIEEDYAPFRLIYDPSHPDADVNGYVRMPNVNIVTEMVDMLSATRSYEANVTAINSVKSMISKALEIGKA</sequence>
<dbReference type="Pfam" id="PF00460">
    <property type="entry name" value="Flg_bb_rod"/>
    <property type="match status" value="1"/>
</dbReference>
<evidence type="ECO:0000256" key="5">
    <source>
        <dbReference type="ARBA" id="ARBA00025933"/>
    </source>
</evidence>
<evidence type="ECO:0000313" key="10">
    <source>
        <dbReference type="Proteomes" id="UP000184375"/>
    </source>
</evidence>
<dbReference type="PANTHER" id="PTHR30435">
    <property type="entry name" value="FLAGELLAR PROTEIN"/>
    <property type="match status" value="1"/>
</dbReference>
<evidence type="ECO:0000256" key="6">
    <source>
        <dbReference type="RuleBase" id="RU362062"/>
    </source>
</evidence>
<keyword evidence="4 6" id="KW-0975">Bacterial flagellum</keyword>
<dbReference type="AlphaFoldDB" id="A0A1M7G2J6"/>
<evidence type="ECO:0000256" key="1">
    <source>
        <dbReference type="ARBA" id="ARBA00004117"/>
    </source>
</evidence>
<dbReference type="RefSeq" id="WP_073253427.1">
    <property type="nucleotide sequence ID" value="NZ_FRCR01000001.1"/>
</dbReference>
<keyword evidence="10" id="KW-1185">Reference proteome</keyword>
<gene>
    <name evidence="9" type="ORF">SAMN05660826_00244</name>
</gene>
<evidence type="ECO:0000256" key="2">
    <source>
        <dbReference type="ARBA" id="ARBA00009677"/>
    </source>
</evidence>
<organism evidence="9 10">
    <name type="scientific">Caldanaerovirga acetigignens</name>
    <dbReference type="NCBI Taxonomy" id="447595"/>
    <lineage>
        <taxon>Bacteria</taxon>
        <taxon>Bacillati</taxon>
        <taxon>Bacillota</taxon>
        <taxon>Clostridia</taxon>
        <taxon>Thermosediminibacterales</taxon>
        <taxon>Thermosediminibacteraceae</taxon>
        <taxon>Caldanaerovirga</taxon>
    </lineage>
</organism>
<comment type="subunit">
    <text evidence="5 6">The basal body constitutes a major portion of the flagellar organelle and consists of four rings (L,P,S, and M) mounted on a central rod. The rod consists of about 26 subunits of FlgG in the distal portion, and FlgB, FlgC and FlgF are thought to build up the proximal portion of the rod with about 6 subunits each.</text>
</comment>
<evidence type="ECO:0000313" key="9">
    <source>
        <dbReference type="EMBL" id="SHM10385.1"/>
    </source>
</evidence>
<evidence type="ECO:0000259" key="7">
    <source>
        <dbReference type="Pfam" id="PF00460"/>
    </source>
</evidence>
<dbReference type="InterPro" id="IPR006299">
    <property type="entry name" value="FlgC"/>
</dbReference>
<dbReference type="OrthoDB" id="9794148at2"/>
<dbReference type="InterPro" id="IPR019776">
    <property type="entry name" value="Flagellar_basal_body_rod_CS"/>
</dbReference>
<feature type="domain" description="Flagellar basal-body/hook protein C-terminal" evidence="8">
    <location>
        <begin position="100"/>
        <end position="143"/>
    </location>
</feature>
<dbReference type="Proteomes" id="UP000184375">
    <property type="component" value="Unassembled WGS sequence"/>
</dbReference>
<comment type="similarity">
    <text evidence="2">Belongs to the flagella basal body rod proteins family.</text>
</comment>
<keyword evidence="9" id="KW-0282">Flagellum</keyword>
<proteinExistence type="inferred from homology"/>
<dbReference type="PANTHER" id="PTHR30435:SF2">
    <property type="entry name" value="FLAGELLAR BASAL-BODY ROD PROTEIN FLGC"/>
    <property type="match status" value="1"/>
</dbReference>
<dbReference type="InterPro" id="IPR010930">
    <property type="entry name" value="Flg_bb/hook_C_dom"/>
</dbReference>
<dbReference type="Pfam" id="PF06429">
    <property type="entry name" value="Flg_bbr_C"/>
    <property type="match status" value="1"/>
</dbReference>
<keyword evidence="9" id="KW-0969">Cilium</keyword>
<accession>A0A1M7G2J6</accession>
<dbReference type="GO" id="GO:0030694">
    <property type="term" value="C:bacterial-type flagellum basal body, rod"/>
    <property type="evidence" value="ECO:0007669"/>
    <property type="project" value="UniProtKB-UniRule"/>
</dbReference>
<comment type="subcellular location">
    <subcellularLocation>
        <location evidence="1 6">Bacterial flagellum basal body</location>
    </subcellularLocation>
</comment>
<evidence type="ECO:0000256" key="3">
    <source>
        <dbReference type="ARBA" id="ARBA00017941"/>
    </source>
</evidence>
<dbReference type="InterPro" id="IPR001444">
    <property type="entry name" value="Flag_bb_rod_N"/>
</dbReference>
<protein>
    <recommendedName>
        <fullName evidence="3 6">Flagellar basal-body rod protein FlgC</fullName>
    </recommendedName>
</protein>
<keyword evidence="9" id="KW-0966">Cell projection</keyword>